<dbReference type="PANTHER" id="PTHR48025:SF1">
    <property type="entry name" value="RRM DOMAIN-CONTAINING PROTEIN"/>
    <property type="match status" value="1"/>
</dbReference>
<evidence type="ECO:0000256" key="1">
    <source>
        <dbReference type="ARBA" id="ARBA00022884"/>
    </source>
</evidence>
<gene>
    <name evidence="4" type="ORF">M514_28668</name>
</gene>
<dbReference type="PANTHER" id="PTHR48025">
    <property type="entry name" value="OS02G0815200 PROTEIN"/>
    <property type="match status" value="1"/>
</dbReference>
<dbReference type="Pfam" id="PF00076">
    <property type="entry name" value="RRM_1"/>
    <property type="match status" value="1"/>
</dbReference>
<protein>
    <recommendedName>
        <fullName evidence="3">RRM domain-containing protein</fullName>
    </recommendedName>
</protein>
<dbReference type="PROSITE" id="PS50102">
    <property type="entry name" value="RRM"/>
    <property type="match status" value="1"/>
</dbReference>
<proteinExistence type="predicted"/>
<dbReference type="SMART" id="SM00360">
    <property type="entry name" value="RRM"/>
    <property type="match status" value="1"/>
</dbReference>
<evidence type="ECO:0000313" key="4">
    <source>
        <dbReference type="EMBL" id="KFD59153.1"/>
    </source>
</evidence>
<name>A0A085MPK7_9BILA</name>
<dbReference type="Gene3D" id="3.30.70.330">
    <property type="match status" value="1"/>
</dbReference>
<dbReference type="Proteomes" id="UP000030758">
    <property type="component" value="Unassembled WGS sequence"/>
</dbReference>
<dbReference type="SUPFAM" id="SSF54928">
    <property type="entry name" value="RNA-binding domain, RBD"/>
    <property type="match status" value="1"/>
</dbReference>
<dbReference type="AlphaFoldDB" id="A0A085MPK7"/>
<dbReference type="InterPro" id="IPR012677">
    <property type="entry name" value="Nucleotide-bd_a/b_plait_sf"/>
</dbReference>
<dbReference type="EMBL" id="KL368915">
    <property type="protein sequence ID" value="KFD59153.1"/>
    <property type="molecule type" value="Genomic_DNA"/>
</dbReference>
<sequence length="91" mass="10096">MAEEPLTDSVADVVKSSRLIVKNLPKYITCERLKRLFDRYGVVTDCQLKYSADGRFRGFAFVGFLTVESAESAVTSLNGTFVDTARIHVSS</sequence>
<evidence type="ECO:0000259" key="3">
    <source>
        <dbReference type="PROSITE" id="PS50102"/>
    </source>
</evidence>
<feature type="domain" description="RRM" evidence="3">
    <location>
        <begin position="17"/>
        <end position="91"/>
    </location>
</feature>
<dbReference type="InterPro" id="IPR000504">
    <property type="entry name" value="RRM_dom"/>
</dbReference>
<reference evidence="4" key="1">
    <citation type="journal article" date="2014" name="Nat. Genet.">
        <title>Genome and transcriptome of the porcine whipworm Trichuris suis.</title>
        <authorList>
            <person name="Jex A.R."/>
            <person name="Nejsum P."/>
            <person name="Schwarz E.M."/>
            <person name="Hu L."/>
            <person name="Young N.D."/>
            <person name="Hall R.S."/>
            <person name="Korhonen P.K."/>
            <person name="Liao S."/>
            <person name="Thamsborg S."/>
            <person name="Xia J."/>
            <person name="Xu P."/>
            <person name="Wang S."/>
            <person name="Scheerlinck J.P."/>
            <person name="Hofmann A."/>
            <person name="Sternberg P.W."/>
            <person name="Wang J."/>
            <person name="Gasser R.B."/>
        </authorList>
    </citation>
    <scope>NUCLEOTIDE SEQUENCE [LARGE SCALE GENOMIC DNA]</scope>
    <source>
        <strain evidence="4">DCEP-RM93F</strain>
    </source>
</reference>
<evidence type="ECO:0000256" key="2">
    <source>
        <dbReference type="PROSITE-ProRule" id="PRU00176"/>
    </source>
</evidence>
<accession>A0A085MPK7</accession>
<organism evidence="4">
    <name type="scientific">Trichuris suis</name>
    <name type="common">pig whipworm</name>
    <dbReference type="NCBI Taxonomy" id="68888"/>
    <lineage>
        <taxon>Eukaryota</taxon>
        <taxon>Metazoa</taxon>
        <taxon>Ecdysozoa</taxon>
        <taxon>Nematoda</taxon>
        <taxon>Enoplea</taxon>
        <taxon>Dorylaimia</taxon>
        <taxon>Trichinellida</taxon>
        <taxon>Trichuridae</taxon>
        <taxon>Trichuris</taxon>
    </lineage>
</organism>
<keyword evidence="1 2" id="KW-0694">RNA-binding</keyword>
<dbReference type="InterPro" id="IPR035979">
    <property type="entry name" value="RBD_domain_sf"/>
</dbReference>
<dbReference type="GO" id="GO:0003729">
    <property type="term" value="F:mRNA binding"/>
    <property type="evidence" value="ECO:0007669"/>
    <property type="project" value="TreeGrafter"/>
</dbReference>
<dbReference type="InterPro" id="IPR050502">
    <property type="entry name" value="Euk_RNA-bind_prot"/>
</dbReference>